<dbReference type="PANTHER" id="PTHR44186:SF1">
    <property type="entry name" value="BARDET-BIEDL SYNDROME 4 PROTEIN"/>
    <property type="match status" value="1"/>
</dbReference>
<evidence type="ECO:0000256" key="5">
    <source>
        <dbReference type="SAM" id="Phobius"/>
    </source>
</evidence>
<protein>
    <submittedName>
        <fullName evidence="6">Putative TPR repeat protein</fullName>
    </submittedName>
</protein>
<keyword evidence="5" id="KW-0812">Transmembrane</keyword>
<feature type="repeat" description="TPR" evidence="3">
    <location>
        <begin position="329"/>
        <end position="362"/>
    </location>
</feature>
<dbReference type="PROSITE" id="PS50005">
    <property type="entry name" value="TPR"/>
    <property type="match status" value="2"/>
</dbReference>
<evidence type="ECO:0000256" key="1">
    <source>
        <dbReference type="ARBA" id="ARBA00022737"/>
    </source>
</evidence>
<keyword evidence="1" id="KW-0677">Repeat</keyword>
<feature type="repeat" description="TPR" evidence="3">
    <location>
        <begin position="363"/>
        <end position="396"/>
    </location>
</feature>
<organism evidence="6 7">
    <name type="scientific">Paraburkholderia ribeironis</name>
    <dbReference type="NCBI Taxonomy" id="1247936"/>
    <lineage>
        <taxon>Bacteria</taxon>
        <taxon>Pseudomonadati</taxon>
        <taxon>Pseudomonadota</taxon>
        <taxon>Betaproteobacteria</taxon>
        <taxon>Burkholderiales</taxon>
        <taxon>Burkholderiaceae</taxon>
        <taxon>Paraburkholderia</taxon>
    </lineage>
</organism>
<accession>A0A1N7S2Q9</accession>
<dbReference type="Pfam" id="PF13432">
    <property type="entry name" value="TPR_16"/>
    <property type="match status" value="2"/>
</dbReference>
<keyword evidence="7" id="KW-1185">Reference proteome</keyword>
<feature type="transmembrane region" description="Helical" evidence="5">
    <location>
        <begin position="56"/>
        <end position="74"/>
    </location>
</feature>
<dbReference type="OrthoDB" id="8978942at2"/>
<keyword evidence="5" id="KW-0472">Membrane</keyword>
<evidence type="ECO:0000313" key="7">
    <source>
        <dbReference type="Proteomes" id="UP000187012"/>
    </source>
</evidence>
<name>A0A1N7S2Q9_9BURK</name>
<reference evidence="6 7" key="1">
    <citation type="submission" date="2016-12" db="EMBL/GenBank/DDBJ databases">
        <authorList>
            <person name="Song W.-J."/>
            <person name="Kurnit D.M."/>
        </authorList>
    </citation>
    <scope>NUCLEOTIDE SEQUENCE [LARGE SCALE GENOMIC DNA]</scope>
    <source>
        <strain evidence="6 7">STM7296</strain>
    </source>
</reference>
<keyword evidence="2 3" id="KW-0802">TPR repeat</keyword>
<feature type="region of interest" description="Disordered" evidence="4">
    <location>
        <begin position="444"/>
        <end position="472"/>
    </location>
</feature>
<dbReference type="Proteomes" id="UP000187012">
    <property type="component" value="Unassembled WGS sequence"/>
</dbReference>
<dbReference type="RefSeq" id="WP_094780362.1">
    <property type="nucleotide sequence ID" value="NZ_CYGX02000031.1"/>
</dbReference>
<dbReference type="SUPFAM" id="SSF48452">
    <property type="entry name" value="TPR-like"/>
    <property type="match status" value="1"/>
</dbReference>
<dbReference type="PANTHER" id="PTHR44186">
    <property type="match status" value="1"/>
</dbReference>
<dbReference type="AlphaFoldDB" id="A0A1N7S2Q9"/>
<dbReference type="InterPro" id="IPR019734">
    <property type="entry name" value="TPR_rpt"/>
</dbReference>
<dbReference type="SMART" id="SM00028">
    <property type="entry name" value="TPR"/>
    <property type="match status" value="4"/>
</dbReference>
<dbReference type="EMBL" id="CYGX02000031">
    <property type="protein sequence ID" value="SIT41683.1"/>
    <property type="molecule type" value="Genomic_DNA"/>
</dbReference>
<evidence type="ECO:0000313" key="6">
    <source>
        <dbReference type="EMBL" id="SIT41683.1"/>
    </source>
</evidence>
<dbReference type="Gene3D" id="1.25.40.10">
    <property type="entry name" value="Tetratricopeptide repeat domain"/>
    <property type="match status" value="2"/>
</dbReference>
<sequence length="490" mass="53929">MSSVQSSRRPMNWHGRPVPPRSAATRRNRPDRDGFVSLGLRIAGLIGSFPKWLWPYLLPWIIGILAIIFICLGVRDVRTRQLLVPPVETPQSLSERGYSSAFLAERIMASMREIGQDAESIPHDTMTDNDARPDIQIPGPEMSYASTVRFVKGIVNRPDVVVHVGITKANDGANAYVAHVRIEGGPFNSHESAVPFEGPDLEKFIHDIAVMAMRLAEPNILASHLFTQVQNTRCSLAQCDYREIVAIYDEVITLPGSEQAEWAHAGKAWLLTSQKLSRQAEQETREALTTYKDSAVLRASLGVALEQQNRIDDAIAELRAGANEKSKTAENLRLLGDVLLHAKRNAEALSAFRQAYEMNPDSVNNLHDWGEALVAVGDYDTAIDKLSSAVKLRPDLAPSYETWGRALDHKGDLRGAARKYAQALQLDAQSLTVREIQLARLADTDQDGDVADAPKPDARTKPVSNPPAALPFQASLEARRTAGWTAMPTA</sequence>
<evidence type="ECO:0000256" key="3">
    <source>
        <dbReference type="PROSITE-ProRule" id="PRU00339"/>
    </source>
</evidence>
<evidence type="ECO:0000256" key="4">
    <source>
        <dbReference type="SAM" id="MobiDB-lite"/>
    </source>
</evidence>
<evidence type="ECO:0000256" key="2">
    <source>
        <dbReference type="ARBA" id="ARBA00022803"/>
    </source>
</evidence>
<gene>
    <name evidence="6" type="ORF">BN2475_310155</name>
</gene>
<dbReference type="STRING" id="1247936.BN2475_310155"/>
<proteinExistence type="predicted"/>
<keyword evidence="5" id="KW-1133">Transmembrane helix</keyword>
<dbReference type="InterPro" id="IPR011990">
    <property type="entry name" value="TPR-like_helical_dom_sf"/>
</dbReference>
<feature type="region of interest" description="Disordered" evidence="4">
    <location>
        <begin position="1"/>
        <end position="30"/>
    </location>
</feature>